<comment type="caution">
    <text evidence="7">The sequence shown here is derived from an EMBL/GenBank/DDBJ whole genome shotgun (WGS) entry which is preliminary data.</text>
</comment>
<keyword evidence="2" id="KW-0805">Transcription regulation</keyword>
<evidence type="ECO:0000313" key="8">
    <source>
        <dbReference type="Proteomes" id="UP000248148"/>
    </source>
</evidence>
<keyword evidence="8" id="KW-1185">Reference proteome</keyword>
<dbReference type="RefSeq" id="WP_110782644.1">
    <property type="nucleotide sequence ID" value="NZ_QJTI01000035.1"/>
</dbReference>
<dbReference type="SUPFAM" id="SSF88946">
    <property type="entry name" value="Sigma2 domain of RNA polymerase sigma factors"/>
    <property type="match status" value="1"/>
</dbReference>
<dbReference type="PANTHER" id="PTHR43133">
    <property type="entry name" value="RNA POLYMERASE ECF-TYPE SIGMA FACTO"/>
    <property type="match status" value="1"/>
</dbReference>
<dbReference type="GO" id="GO:0006352">
    <property type="term" value="P:DNA-templated transcription initiation"/>
    <property type="evidence" value="ECO:0007669"/>
    <property type="project" value="InterPro"/>
</dbReference>
<dbReference type="PANTHER" id="PTHR43133:SF62">
    <property type="entry name" value="RNA POLYMERASE SIGMA FACTOR SIGZ"/>
    <property type="match status" value="1"/>
</dbReference>
<gene>
    <name evidence="7" type="ORF">BJ122_1359</name>
</gene>
<dbReference type="AlphaFoldDB" id="A0A318T8B0"/>
<dbReference type="InterPro" id="IPR013249">
    <property type="entry name" value="RNA_pol_sigma70_r4_t2"/>
</dbReference>
<reference evidence="7 8" key="1">
    <citation type="submission" date="2018-06" db="EMBL/GenBank/DDBJ databases">
        <title>Genomic Encyclopedia of Archaeal and Bacterial Type Strains, Phase II (KMG-II): from individual species to whole genera.</title>
        <authorList>
            <person name="Goeker M."/>
        </authorList>
    </citation>
    <scope>NUCLEOTIDE SEQUENCE [LARGE SCALE GENOMIC DNA]</scope>
    <source>
        <strain evidence="7 8">JCM 11668</strain>
    </source>
</reference>
<feature type="domain" description="RNA polymerase sigma-70 region 2" evidence="5">
    <location>
        <begin position="25"/>
        <end position="92"/>
    </location>
</feature>
<dbReference type="InterPro" id="IPR007627">
    <property type="entry name" value="RNA_pol_sigma70_r2"/>
</dbReference>
<feature type="domain" description="RNA polymerase sigma factor 70 region 4 type 2" evidence="6">
    <location>
        <begin position="124"/>
        <end position="172"/>
    </location>
</feature>
<dbReference type="SUPFAM" id="SSF88659">
    <property type="entry name" value="Sigma3 and sigma4 domains of RNA polymerase sigma factors"/>
    <property type="match status" value="1"/>
</dbReference>
<dbReference type="InterPro" id="IPR039425">
    <property type="entry name" value="RNA_pol_sigma-70-like"/>
</dbReference>
<evidence type="ECO:0000259" key="6">
    <source>
        <dbReference type="Pfam" id="PF08281"/>
    </source>
</evidence>
<dbReference type="EMBL" id="QJTI01000035">
    <property type="protein sequence ID" value="PYE99926.1"/>
    <property type="molecule type" value="Genomic_DNA"/>
</dbReference>
<dbReference type="Pfam" id="PF04542">
    <property type="entry name" value="Sigma70_r2"/>
    <property type="match status" value="1"/>
</dbReference>
<dbReference type="GO" id="GO:0003677">
    <property type="term" value="F:DNA binding"/>
    <property type="evidence" value="ECO:0007669"/>
    <property type="project" value="InterPro"/>
</dbReference>
<dbReference type="InterPro" id="IPR013324">
    <property type="entry name" value="RNA_pol_sigma_r3/r4-like"/>
</dbReference>
<dbReference type="OrthoDB" id="9784272at2"/>
<dbReference type="InterPro" id="IPR013325">
    <property type="entry name" value="RNA_pol_sigma_r2"/>
</dbReference>
<dbReference type="GO" id="GO:0016987">
    <property type="term" value="F:sigma factor activity"/>
    <property type="evidence" value="ECO:0007669"/>
    <property type="project" value="UniProtKB-KW"/>
</dbReference>
<dbReference type="Pfam" id="PF08281">
    <property type="entry name" value="Sigma70_r4_2"/>
    <property type="match status" value="1"/>
</dbReference>
<accession>A0A318T8B0</accession>
<dbReference type="InterPro" id="IPR036388">
    <property type="entry name" value="WH-like_DNA-bd_sf"/>
</dbReference>
<proteinExistence type="inferred from homology"/>
<dbReference type="Gene3D" id="1.10.1740.10">
    <property type="match status" value="1"/>
</dbReference>
<evidence type="ECO:0000313" key="7">
    <source>
        <dbReference type="EMBL" id="PYE99926.1"/>
    </source>
</evidence>
<sequence length="182" mass="20530">MLTPAELISLLAAVAERDEAAFERLYAATRAKLFGVVLRILQRQDLAEEVLQEAYVKIWNGAAQFNPELSSPITWMVSIARNRAIDVVRKRSEVSIEEEPSALDVAADSADPLANREMTEELTRLLGCISRLDPDRQELVLLAYYNGWSREQLANRFKAPVNTVKTWLRRSMLDIRACLGLA</sequence>
<dbReference type="Gene3D" id="1.10.10.10">
    <property type="entry name" value="Winged helix-like DNA-binding domain superfamily/Winged helix DNA-binding domain"/>
    <property type="match status" value="1"/>
</dbReference>
<protein>
    <submittedName>
        <fullName evidence="7">RNA polymerase sigma-70 factor (ECF subfamily)</fullName>
    </submittedName>
</protein>
<dbReference type="Proteomes" id="UP000248148">
    <property type="component" value="Unassembled WGS sequence"/>
</dbReference>
<dbReference type="InterPro" id="IPR014284">
    <property type="entry name" value="RNA_pol_sigma-70_dom"/>
</dbReference>
<dbReference type="NCBIfam" id="TIGR02937">
    <property type="entry name" value="sigma70-ECF"/>
    <property type="match status" value="1"/>
</dbReference>
<evidence type="ECO:0000256" key="1">
    <source>
        <dbReference type="ARBA" id="ARBA00010641"/>
    </source>
</evidence>
<keyword evidence="3" id="KW-0731">Sigma factor</keyword>
<evidence type="ECO:0000256" key="2">
    <source>
        <dbReference type="ARBA" id="ARBA00023015"/>
    </source>
</evidence>
<comment type="similarity">
    <text evidence="1">Belongs to the sigma-70 factor family. ECF subfamily.</text>
</comment>
<evidence type="ECO:0000256" key="4">
    <source>
        <dbReference type="ARBA" id="ARBA00023163"/>
    </source>
</evidence>
<name>A0A318T8B0_9BRAD</name>
<keyword evidence="4" id="KW-0804">Transcription</keyword>
<evidence type="ECO:0000256" key="3">
    <source>
        <dbReference type="ARBA" id="ARBA00023082"/>
    </source>
</evidence>
<evidence type="ECO:0000259" key="5">
    <source>
        <dbReference type="Pfam" id="PF04542"/>
    </source>
</evidence>
<organism evidence="7 8">
    <name type="scientific">Rhodopseudomonas faecalis</name>
    <dbReference type="NCBI Taxonomy" id="99655"/>
    <lineage>
        <taxon>Bacteria</taxon>
        <taxon>Pseudomonadati</taxon>
        <taxon>Pseudomonadota</taxon>
        <taxon>Alphaproteobacteria</taxon>
        <taxon>Hyphomicrobiales</taxon>
        <taxon>Nitrobacteraceae</taxon>
        <taxon>Rhodopseudomonas</taxon>
    </lineage>
</organism>